<feature type="domain" description="GTP cyclohydrolase II" evidence="20">
    <location>
        <begin position="212"/>
        <end position="375"/>
    </location>
</feature>
<dbReference type="STRING" id="141349.BN1232_05921"/>
<feature type="binding site" evidence="19">
    <location>
        <position position="319"/>
    </location>
    <ligand>
        <name>GTP</name>
        <dbReference type="ChEBI" id="CHEBI:37565"/>
    </ligand>
</feature>
<dbReference type="EC" id="4.1.99.12" evidence="19"/>
<keyword evidence="15 19" id="KW-0456">Lyase</keyword>
<comment type="catalytic activity">
    <reaction evidence="1 19">
        <text>D-ribulose 5-phosphate = (2S)-2-hydroxy-3-oxobutyl phosphate + formate + H(+)</text>
        <dbReference type="Rhea" id="RHEA:18457"/>
        <dbReference type="ChEBI" id="CHEBI:15378"/>
        <dbReference type="ChEBI" id="CHEBI:15740"/>
        <dbReference type="ChEBI" id="CHEBI:58121"/>
        <dbReference type="ChEBI" id="CHEBI:58830"/>
        <dbReference type="EC" id="4.1.99.12"/>
    </reaction>
</comment>
<dbReference type="GO" id="GO:0005829">
    <property type="term" value="C:cytosol"/>
    <property type="evidence" value="ECO:0007669"/>
    <property type="project" value="TreeGrafter"/>
</dbReference>
<dbReference type="GO" id="GO:0000287">
    <property type="term" value="F:magnesium ion binding"/>
    <property type="evidence" value="ECO:0007669"/>
    <property type="project" value="UniProtKB-UniRule"/>
</dbReference>
<feature type="site" description="Essential for DHBP synthase activity" evidence="19">
    <location>
        <position position="127"/>
    </location>
</feature>
<dbReference type="InterPro" id="IPR036144">
    <property type="entry name" value="RibA-like_sf"/>
</dbReference>
<evidence type="ECO:0000256" key="12">
    <source>
        <dbReference type="ARBA" id="ARBA00022842"/>
    </source>
</evidence>
<evidence type="ECO:0000256" key="1">
    <source>
        <dbReference type="ARBA" id="ARBA00000141"/>
    </source>
</evidence>
<dbReference type="Pfam" id="PF00925">
    <property type="entry name" value="GTP_cyclohydro2"/>
    <property type="match status" value="1"/>
</dbReference>
<dbReference type="InterPro" id="IPR016299">
    <property type="entry name" value="Riboflavin_synth_RibBA"/>
</dbReference>
<dbReference type="OrthoDB" id="9793111at2"/>
<dbReference type="Proteomes" id="UP000199251">
    <property type="component" value="Unassembled WGS sequence"/>
</dbReference>
<comment type="pathway">
    <text evidence="4 19">Cofactor biosynthesis; riboflavin biosynthesis; 5-amino-6-(D-ribitylamino)uracil from GTP: step 1/4.</text>
</comment>
<evidence type="ECO:0000256" key="10">
    <source>
        <dbReference type="ARBA" id="ARBA00022801"/>
    </source>
</evidence>
<feature type="binding site" evidence="19">
    <location>
        <position position="165"/>
    </location>
    <ligand>
        <name>D-ribulose 5-phosphate</name>
        <dbReference type="ChEBI" id="CHEBI:58121"/>
    </ligand>
</feature>
<dbReference type="AlphaFoldDB" id="A0A0E4CR93"/>
<evidence type="ECO:0000256" key="18">
    <source>
        <dbReference type="ARBA" id="ARBA00049295"/>
    </source>
</evidence>
<evidence type="ECO:0000313" key="21">
    <source>
        <dbReference type="EMBL" id="CQD23907.1"/>
    </source>
</evidence>
<dbReference type="SUPFAM" id="SSF142695">
    <property type="entry name" value="RibA-like"/>
    <property type="match status" value="1"/>
</dbReference>
<dbReference type="GO" id="GO:0003935">
    <property type="term" value="F:GTP cyclohydrolase II activity"/>
    <property type="evidence" value="ECO:0007669"/>
    <property type="project" value="UniProtKB-UniRule"/>
</dbReference>
<dbReference type="GO" id="GO:0008686">
    <property type="term" value="F:3,4-dihydroxy-2-butanone-4-phosphate synthase activity"/>
    <property type="evidence" value="ECO:0007669"/>
    <property type="project" value="UniProtKB-UniRule"/>
</dbReference>
<comment type="cofactor">
    <cofactor evidence="19">
        <name>Zn(2+)</name>
        <dbReference type="ChEBI" id="CHEBI:29105"/>
    </cofactor>
    <text evidence="19">Binds 1 zinc ion per subunit.</text>
</comment>
<sequence length="409" mass="44517">MICSVDEAVAAIHRGNPVVVVDAEDRENEGDLIVAADAITTEVMTLLIRHTSGIICVAMEPTRLDALGLRQMVDDNDNTEPHGTAFTVSVDERWTTTTGISARDRVATVRALVDSRTRPVDLTRPGHVFPLRARSGGVLKRAGHTEAAVDLARLAGRTPAGVIGEIMNDDGTVARLADLQRFADQHHMPLITISDIVRHRMDRERLVVLTARVPMRCAAGAFTMHAYRCALDDQEHVALVHGDIGALDDVLVRVHSECLTGDLLGSRRCDCGPQLQASLARIVTEGAGVVVYLRGHEGRGIGLTHKLRAYSLQDDGLDTVEANQALGVPVDDRDYGIGAQILRDLGVTRMRLLTNNPAKYTGLVGYGLDIVERVPLQCDVTADNLRYLRSKRDKLGHLLELPDDIQAVL</sequence>
<dbReference type="NCBIfam" id="NF001591">
    <property type="entry name" value="PRK00393.1"/>
    <property type="match status" value="1"/>
</dbReference>
<dbReference type="RefSeq" id="WP_090609745.1">
    <property type="nucleotide sequence ID" value="NZ_CTEE01000002.1"/>
</dbReference>
<evidence type="ECO:0000256" key="9">
    <source>
        <dbReference type="ARBA" id="ARBA00022741"/>
    </source>
</evidence>
<keyword evidence="10 19" id="KW-0378">Hydrolase</keyword>
<dbReference type="Gene3D" id="3.40.50.10990">
    <property type="entry name" value="GTP cyclohydrolase II"/>
    <property type="match status" value="1"/>
</dbReference>
<evidence type="ECO:0000256" key="7">
    <source>
        <dbReference type="ARBA" id="ARBA00022619"/>
    </source>
</evidence>
<feature type="region of interest" description="DHBP synthase" evidence="19">
    <location>
        <begin position="1"/>
        <end position="202"/>
    </location>
</feature>
<dbReference type="InterPro" id="IPR000926">
    <property type="entry name" value="RibA"/>
</dbReference>
<evidence type="ECO:0000256" key="14">
    <source>
        <dbReference type="ARBA" id="ARBA00023211"/>
    </source>
</evidence>
<dbReference type="GO" id="GO:0005525">
    <property type="term" value="F:GTP binding"/>
    <property type="evidence" value="ECO:0007669"/>
    <property type="project" value="UniProtKB-KW"/>
</dbReference>
<keyword evidence="9 19" id="KW-0547">Nucleotide-binding</keyword>
<evidence type="ECO:0000256" key="3">
    <source>
        <dbReference type="ARBA" id="ARBA00002284"/>
    </source>
</evidence>
<comment type="cofactor">
    <cofactor evidence="2">
        <name>Mn(2+)</name>
        <dbReference type="ChEBI" id="CHEBI:29035"/>
    </cofactor>
</comment>
<evidence type="ECO:0000256" key="15">
    <source>
        <dbReference type="ARBA" id="ARBA00023239"/>
    </source>
</evidence>
<dbReference type="InterPro" id="IPR000422">
    <property type="entry name" value="DHBP_synthase_RibB"/>
</dbReference>
<evidence type="ECO:0000259" key="20">
    <source>
        <dbReference type="Pfam" id="PF00925"/>
    </source>
</evidence>
<dbReference type="HAMAP" id="MF_01283">
    <property type="entry name" value="RibBA"/>
    <property type="match status" value="1"/>
</dbReference>
<keyword evidence="14 19" id="KW-0464">Manganese</keyword>
<keyword evidence="13 19" id="KW-0342">GTP-binding</keyword>
<gene>
    <name evidence="21" type="primary">ribA_2</name>
    <name evidence="19" type="synonym">ribBA</name>
    <name evidence="21" type="ORF">BN1232_05921</name>
</gene>
<dbReference type="NCBIfam" id="NF006803">
    <property type="entry name" value="PRK09311.1"/>
    <property type="match status" value="1"/>
</dbReference>
<feature type="binding site" evidence="19">
    <location>
        <begin position="141"/>
        <end position="145"/>
    </location>
    <ligand>
        <name>D-ribulose 5-phosphate</name>
        <dbReference type="ChEBI" id="CHEBI:58121"/>
    </ligand>
</feature>
<evidence type="ECO:0000256" key="19">
    <source>
        <dbReference type="HAMAP-Rule" id="MF_01283"/>
    </source>
</evidence>
<feature type="region of interest" description="GTP cyclohydrolase II" evidence="19">
    <location>
        <begin position="203"/>
        <end position="409"/>
    </location>
</feature>
<dbReference type="GO" id="GO:0009231">
    <property type="term" value="P:riboflavin biosynthetic process"/>
    <property type="evidence" value="ECO:0007669"/>
    <property type="project" value="UniProtKB-UniRule"/>
</dbReference>
<feature type="binding site" evidence="19">
    <location>
        <position position="354"/>
    </location>
    <ligand>
        <name>GTP</name>
        <dbReference type="ChEBI" id="CHEBI:37565"/>
    </ligand>
</feature>
<comment type="function">
    <text evidence="3 19">Catalyzes the conversion of D-ribulose 5-phosphate to formate and 3,4-dihydroxy-2-butanone 4-phosphate.</text>
</comment>
<reference evidence="21 22" key="1">
    <citation type="submission" date="2015-03" db="EMBL/GenBank/DDBJ databases">
        <authorList>
            <person name="Urmite Genomes"/>
        </authorList>
    </citation>
    <scope>NUCLEOTIDE SEQUENCE [LARGE SCALE GENOMIC DNA]</scope>
    <source>
        <strain evidence="21 22">CSUR P1491</strain>
    </source>
</reference>
<dbReference type="InterPro" id="IPR017945">
    <property type="entry name" value="DHBP_synth_RibB-like_a/b_dom"/>
</dbReference>
<dbReference type="Gene3D" id="3.90.870.10">
    <property type="entry name" value="DHBP synthase"/>
    <property type="match status" value="1"/>
</dbReference>
<dbReference type="EMBL" id="CTEE01000002">
    <property type="protein sequence ID" value="CQD23907.1"/>
    <property type="molecule type" value="Genomic_DNA"/>
</dbReference>
<dbReference type="GO" id="GO:0008270">
    <property type="term" value="F:zinc ion binding"/>
    <property type="evidence" value="ECO:0007669"/>
    <property type="project" value="UniProtKB-UniRule"/>
</dbReference>
<dbReference type="GO" id="GO:0030145">
    <property type="term" value="F:manganese ion binding"/>
    <property type="evidence" value="ECO:0007669"/>
    <property type="project" value="UniProtKB-UniRule"/>
</dbReference>
<dbReference type="CDD" id="cd00641">
    <property type="entry name" value="GTP_cyclohydro2"/>
    <property type="match status" value="1"/>
</dbReference>
<feature type="binding site" evidence="19">
    <location>
        <begin position="253"/>
        <end position="257"/>
    </location>
    <ligand>
        <name>GTP</name>
        <dbReference type="ChEBI" id="CHEBI:37565"/>
    </ligand>
</feature>
<evidence type="ECO:0000256" key="5">
    <source>
        <dbReference type="ARBA" id="ARBA00004904"/>
    </source>
</evidence>
<evidence type="ECO:0000256" key="17">
    <source>
        <dbReference type="ARBA" id="ARBA00043932"/>
    </source>
</evidence>
<evidence type="ECO:0000313" key="22">
    <source>
        <dbReference type="Proteomes" id="UP000199251"/>
    </source>
</evidence>
<evidence type="ECO:0000256" key="13">
    <source>
        <dbReference type="ARBA" id="ARBA00023134"/>
    </source>
</evidence>
<comment type="cofactor">
    <cofactor evidence="19">
        <name>Mg(2+)</name>
        <dbReference type="ChEBI" id="CHEBI:18420"/>
    </cofactor>
    <cofactor evidence="19">
        <name>Mn(2+)</name>
        <dbReference type="ChEBI" id="CHEBI:29035"/>
    </cofactor>
    <text evidence="19">Binds 2 divalent metal cations per subunit. Magnesium or manganese.</text>
</comment>
<dbReference type="Pfam" id="PF00926">
    <property type="entry name" value="DHBP_synthase"/>
    <property type="match status" value="1"/>
</dbReference>
<dbReference type="PANTHER" id="PTHR21327">
    <property type="entry name" value="GTP CYCLOHYDROLASE II-RELATED"/>
    <property type="match status" value="1"/>
</dbReference>
<feature type="binding site" evidence="19">
    <location>
        <begin position="297"/>
        <end position="299"/>
    </location>
    <ligand>
        <name>GTP</name>
        <dbReference type="ChEBI" id="CHEBI:37565"/>
    </ligand>
</feature>
<comment type="similarity">
    <text evidence="6 19">In the N-terminal section; belongs to the DHBP synthase family.</text>
</comment>
<accession>A0A0E4CR93</accession>
<dbReference type="HAMAP" id="MF_00180">
    <property type="entry name" value="RibB"/>
    <property type="match status" value="1"/>
</dbReference>
<feature type="binding site" evidence="19">
    <location>
        <position position="27"/>
    </location>
    <ligand>
        <name>Mg(2+)</name>
        <dbReference type="ChEBI" id="CHEBI:18420"/>
        <label>1</label>
    </ligand>
</feature>
<evidence type="ECO:0000256" key="11">
    <source>
        <dbReference type="ARBA" id="ARBA00022833"/>
    </source>
</evidence>
<keyword evidence="16 19" id="KW-0511">Multifunctional enzyme</keyword>
<evidence type="ECO:0000256" key="4">
    <source>
        <dbReference type="ARBA" id="ARBA00004853"/>
    </source>
</evidence>
<dbReference type="HAMAP" id="MF_00179">
    <property type="entry name" value="RibA"/>
    <property type="match status" value="1"/>
</dbReference>
<dbReference type="InterPro" id="IPR032677">
    <property type="entry name" value="GTP_cyclohydro_II"/>
</dbReference>
<feature type="site" description="Essential for DHBP synthase activity" evidence="19">
    <location>
        <position position="165"/>
    </location>
</feature>
<feature type="binding site" evidence="19">
    <location>
        <position position="258"/>
    </location>
    <ligand>
        <name>Zn(2+)</name>
        <dbReference type="ChEBI" id="CHEBI:29105"/>
        <note>catalytic</note>
    </ligand>
</feature>
<feature type="binding site" evidence="19">
    <location>
        <position position="269"/>
    </location>
    <ligand>
        <name>Zn(2+)</name>
        <dbReference type="ChEBI" id="CHEBI:29105"/>
        <note>catalytic</note>
    </ligand>
</feature>
<keyword evidence="12 19" id="KW-0460">Magnesium</keyword>
<comment type="similarity">
    <text evidence="19">In the C-terminal section; belongs to the GTP cyclohydrolase II family.</text>
</comment>
<dbReference type="PANTHER" id="PTHR21327:SF18">
    <property type="entry name" value="3,4-DIHYDROXY-2-BUTANONE 4-PHOSPHATE SYNTHASE"/>
    <property type="match status" value="1"/>
</dbReference>
<feature type="active site" description="Nucleophile; for GTP cyclohydrolase activity" evidence="19">
    <location>
        <position position="333"/>
    </location>
</feature>
<proteinExistence type="inferred from homology"/>
<dbReference type="EC" id="3.5.4.25" evidence="19"/>
<feature type="binding site" evidence="19">
    <location>
        <position position="144"/>
    </location>
    <ligand>
        <name>Mg(2+)</name>
        <dbReference type="ChEBI" id="CHEBI:18420"/>
        <label>2</label>
    </ligand>
</feature>
<evidence type="ECO:0000256" key="8">
    <source>
        <dbReference type="ARBA" id="ARBA00022723"/>
    </source>
</evidence>
<dbReference type="PIRSF" id="PIRSF001259">
    <property type="entry name" value="RibA"/>
    <property type="match status" value="1"/>
</dbReference>
<feature type="binding site" evidence="19">
    <location>
        <position position="31"/>
    </location>
    <ligand>
        <name>D-ribulose 5-phosphate</name>
        <dbReference type="ChEBI" id="CHEBI:58121"/>
    </ligand>
</feature>
<comment type="pathway">
    <text evidence="5 19">Cofactor biosynthesis; riboflavin biosynthesis; 2-hydroxy-3-oxobutyl phosphate from D-ribulose 5-phosphate: step 1/1.</text>
</comment>
<feature type="binding site" evidence="19">
    <location>
        <position position="359"/>
    </location>
    <ligand>
        <name>GTP</name>
        <dbReference type="ChEBI" id="CHEBI:37565"/>
    </ligand>
</feature>
<name>A0A0E4CR93_MYCLN</name>
<evidence type="ECO:0000256" key="6">
    <source>
        <dbReference type="ARBA" id="ARBA00005520"/>
    </source>
</evidence>
<keyword evidence="7 19" id="KW-0686">Riboflavin biosynthesis</keyword>
<feature type="binding site" evidence="19">
    <location>
        <position position="271"/>
    </location>
    <ligand>
        <name>Zn(2+)</name>
        <dbReference type="ChEBI" id="CHEBI:29105"/>
        <note>catalytic</note>
    </ligand>
</feature>
<feature type="binding site" evidence="19">
    <location>
        <position position="274"/>
    </location>
    <ligand>
        <name>GTP</name>
        <dbReference type="ChEBI" id="CHEBI:37565"/>
    </ligand>
</feature>
<keyword evidence="11 19" id="KW-0862">Zinc</keyword>
<dbReference type="NCBIfam" id="TIGR00505">
    <property type="entry name" value="ribA"/>
    <property type="match status" value="1"/>
</dbReference>
<feature type="binding site" evidence="19">
    <location>
        <begin position="26"/>
        <end position="27"/>
    </location>
    <ligand>
        <name>D-ribulose 5-phosphate</name>
        <dbReference type="ChEBI" id="CHEBI:58121"/>
    </ligand>
</feature>
<organism evidence="21 22">
    <name type="scientific">Mycobacterium lentiflavum</name>
    <dbReference type="NCBI Taxonomy" id="141349"/>
    <lineage>
        <taxon>Bacteria</taxon>
        <taxon>Bacillati</taxon>
        <taxon>Actinomycetota</taxon>
        <taxon>Actinomycetes</taxon>
        <taxon>Mycobacteriales</taxon>
        <taxon>Mycobacteriaceae</taxon>
        <taxon>Mycobacterium</taxon>
        <taxon>Mycobacterium simiae complex</taxon>
    </lineage>
</organism>
<evidence type="ECO:0000256" key="16">
    <source>
        <dbReference type="ARBA" id="ARBA00023268"/>
    </source>
</evidence>
<feature type="binding site" evidence="19">
    <location>
        <position position="27"/>
    </location>
    <ligand>
        <name>Mg(2+)</name>
        <dbReference type="ChEBI" id="CHEBI:18420"/>
        <label>2</label>
    </ligand>
</feature>
<evidence type="ECO:0000256" key="2">
    <source>
        <dbReference type="ARBA" id="ARBA00001936"/>
    </source>
</evidence>
<dbReference type="SUPFAM" id="SSF55821">
    <property type="entry name" value="YrdC/RibB"/>
    <property type="match status" value="1"/>
</dbReference>
<keyword evidence="8 19" id="KW-0479">Metal-binding</keyword>
<dbReference type="UniPathway" id="UPA00275">
    <property type="reaction ID" value="UER00399"/>
</dbReference>
<dbReference type="NCBIfam" id="TIGR00506">
    <property type="entry name" value="ribB"/>
    <property type="match status" value="1"/>
</dbReference>
<protein>
    <recommendedName>
        <fullName evidence="19">Riboflavin biosynthesis protein RibBA</fullName>
    </recommendedName>
    <domain>
        <recommendedName>
            <fullName evidence="19">3,4-dihydroxy-2-butanone 4-phosphate synthase</fullName>
            <shortName evidence="19">DHBP synthase</shortName>
            <ecNumber evidence="19">4.1.99.12</ecNumber>
        </recommendedName>
    </domain>
    <domain>
        <recommendedName>
            <fullName evidence="19">GTP cyclohydrolase-2</fullName>
            <ecNumber evidence="19">3.5.4.25</ecNumber>
        </recommendedName>
        <alternativeName>
            <fullName evidence="19">GTP cyclohydrolase II</fullName>
        </alternativeName>
    </domain>
</protein>
<feature type="active site" description="Proton acceptor; for GTP cyclohydrolase activity" evidence="19">
    <location>
        <position position="331"/>
    </location>
</feature>
<dbReference type="FunFam" id="3.90.870.10:FF:000001">
    <property type="entry name" value="Riboflavin biosynthesis protein RibBA"/>
    <property type="match status" value="1"/>
</dbReference>
<comment type="catalytic activity">
    <reaction evidence="18 19">
        <text>GTP + 4 H2O = 2,5-diamino-6-hydroxy-4-(5-phosphoribosylamino)-pyrimidine + formate + 2 phosphate + 3 H(+)</text>
        <dbReference type="Rhea" id="RHEA:23704"/>
        <dbReference type="ChEBI" id="CHEBI:15377"/>
        <dbReference type="ChEBI" id="CHEBI:15378"/>
        <dbReference type="ChEBI" id="CHEBI:15740"/>
        <dbReference type="ChEBI" id="CHEBI:37565"/>
        <dbReference type="ChEBI" id="CHEBI:43474"/>
        <dbReference type="ChEBI" id="CHEBI:58614"/>
        <dbReference type="EC" id="3.5.4.25"/>
    </reaction>
</comment>
<dbReference type="FunFam" id="3.40.50.10990:FF:000001">
    <property type="entry name" value="Riboflavin biosynthesis protein RibBA"/>
    <property type="match status" value="1"/>
</dbReference>
<comment type="function">
    <text evidence="17 19">Catalyzes the conversion of GTP to 2,5-diamino-6-ribosylamino-4(3H)-pyrimidinone 5'-phosphate (DARP), formate and pyrophosphate.</text>
</comment>